<evidence type="ECO:0000256" key="6">
    <source>
        <dbReference type="ARBA" id="ARBA00049877"/>
    </source>
</evidence>
<dbReference type="SUPFAM" id="SSF51569">
    <property type="entry name" value="Aldolase"/>
    <property type="match status" value="1"/>
</dbReference>
<name>T1JXN1_TETUR</name>
<dbReference type="EnsemblMetazoa" id="tetur02g12620.1">
    <property type="protein sequence ID" value="tetur02g12620.1"/>
    <property type="gene ID" value="tetur02g12620"/>
</dbReference>
<comment type="catalytic activity">
    <reaction evidence="6">
        <text>(3S)-3-hydroxy-3-methylglutaryl-CoA = acetoacetate + acetyl-CoA</text>
        <dbReference type="Rhea" id="RHEA:24404"/>
        <dbReference type="ChEBI" id="CHEBI:13705"/>
        <dbReference type="ChEBI" id="CHEBI:43074"/>
        <dbReference type="ChEBI" id="CHEBI:57288"/>
        <dbReference type="EC" id="4.1.3.4"/>
    </reaction>
</comment>
<dbReference type="HOGENOM" id="CLU_022138_3_2_1"/>
<dbReference type="NCBIfam" id="NF004283">
    <property type="entry name" value="PRK05692.1"/>
    <property type="match status" value="1"/>
</dbReference>
<reference evidence="9" key="1">
    <citation type="submission" date="2011-08" db="EMBL/GenBank/DDBJ databases">
        <authorList>
            <person name="Rombauts S."/>
        </authorList>
    </citation>
    <scope>NUCLEOTIDE SEQUENCE</scope>
    <source>
        <strain evidence="9">London</strain>
    </source>
</reference>
<dbReference type="GO" id="GO:0006552">
    <property type="term" value="P:L-leucine catabolic process"/>
    <property type="evidence" value="ECO:0007669"/>
    <property type="project" value="TreeGrafter"/>
</dbReference>
<gene>
    <name evidence="8" type="primary">107371189</name>
</gene>
<evidence type="ECO:0000313" key="9">
    <source>
        <dbReference type="Proteomes" id="UP000015104"/>
    </source>
</evidence>
<dbReference type="UniPathway" id="UPA00896">
    <property type="reaction ID" value="UER00863"/>
</dbReference>
<dbReference type="Pfam" id="PF00682">
    <property type="entry name" value="HMGL-like"/>
    <property type="match status" value="1"/>
</dbReference>
<dbReference type="EC" id="4.1.3.4" evidence="3"/>
<feature type="domain" description="Pyruvate carboxyltransferase" evidence="7">
    <location>
        <begin position="35"/>
        <end position="302"/>
    </location>
</feature>
<evidence type="ECO:0000256" key="5">
    <source>
        <dbReference type="ARBA" id="ARBA00023239"/>
    </source>
</evidence>
<dbReference type="Gene3D" id="3.20.20.70">
    <property type="entry name" value="Aldolase class I"/>
    <property type="match status" value="1"/>
</dbReference>
<comment type="pathway">
    <text evidence="1">Metabolic intermediate metabolism; (S)-3-hydroxy-3-methylglutaryl-CoA degradation; acetoacetate from (S)-3-hydroxy-3-methylglutaryl-CoA: step 1/1.</text>
</comment>
<dbReference type="InterPro" id="IPR043594">
    <property type="entry name" value="HMGL"/>
</dbReference>
<organism evidence="8 9">
    <name type="scientific">Tetranychus urticae</name>
    <name type="common">Two-spotted spider mite</name>
    <dbReference type="NCBI Taxonomy" id="32264"/>
    <lineage>
        <taxon>Eukaryota</taxon>
        <taxon>Metazoa</taxon>
        <taxon>Ecdysozoa</taxon>
        <taxon>Arthropoda</taxon>
        <taxon>Chelicerata</taxon>
        <taxon>Arachnida</taxon>
        <taxon>Acari</taxon>
        <taxon>Acariformes</taxon>
        <taxon>Trombidiformes</taxon>
        <taxon>Prostigmata</taxon>
        <taxon>Eleutherengona</taxon>
        <taxon>Raphignathae</taxon>
        <taxon>Tetranychoidea</taxon>
        <taxon>Tetranychidae</taxon>
        <taxon>Tetranychus</taxon>
    </lineage>
</organism>
<dbReference type="eggNOG" id="KOG2368">
    <property type="taxonomic scope" value="Eukaryota"/>
</dbReference>
<dbReference type="PANTHER" id="PTHR42738">
    <property type="entry name" value="HYDROXYMETHYLGLUTARYL-COA LYASE"/>
    <property type="match status" value="1"/>
</dbReference>
<dbReference type="InterPro" id="IPR013785">
    <property type="entry name" value="Aldolase_TIM"/>
</dbReference>
<dbReference type="AlphaFoldDB" id="T1JXN1"/>
<dbReference type="OMA" id="AYKFLNC"/>
<dbReference type="KEGG" id="tut:107371189"/>
<evidence type="ECO:0000313" key="8">
    <source>
        <dbReference type="EnsemblMetazoa" id="tetur02g12620.1"/>
    </source>
</evidence>
<dbReference type="InterPro" id="IPR000891">
    <property type="entry name" value="PYR_CT"/>
</dbReference>
<protein>
    <recommendedName>
        <fullName evidence="3">hydroxymethylglutaryl-CoA lyase</fullName>
        <ecNumber evidence="3">4.1.3.4</ecNumber>
    </recommendedName>
</protein>
<dbReference type="STRING" id="32264.T1JXN1"/>
<reference evidence="8" key="2">
    <citation type="submission" date="2015-06" db="UniProtKB">
        <authorList>
            <consortium name="EnsemblMetazoa"/>
        </authorList>
    </citation>
    <scope>IDENTIFICATION</scope>
</reference>
<dbReference type="GO" id="GO:0046951">
    <property type="term" value="P:ketone body biosynthetic process"/>
    <property type="evidence" value="ECO:0007669"/>
    <property type="project" value="TreeGrafter"/>
</dbReference>
<evidence type="ECO:0000259" key="7">
    <source>
        <dbReference type="PROSITE" id="PS50991"/>
    </source>
</evidence>
<dbReference type="PANTHER" id="PTHR42738:SF7">
    <property type="entry name" value="HYDROXYMETHYLGLUTARYL-COA LYASE"/>
    <property type="match status" value="1"/>
</dbReference>
<keyword evidence="4" id="KW-0479">Metal-binding</keyword>
<keyword evidence="5" id="KW-0456">Lyase</keyword>
<dbReference type="GO" id="GO:0004419">
    <property type="term" value="F:hydroxymethylglutaryl-CoA lyase activity"/>
    <property type="evidence" value="ECO:0007669"/>
    <property type="project" value="UniProtKB-EC"/>
</dbReference>
<dbReference type="PROSITE" id="PS50991">
    <property type="entry name" value="PYR_CT"/>
    <property type="match status" value="1"/>
</dbReference>
<dbReference type="CDD" id="cd07938">
    <property type="entry name" value="DRE_TIM_HMGL"/>
    <property type="match status" value="1"/>
</dbReference>
<comment type="similarity">
    <text evidence="2">Belongs to the HMG-CoA lyase family.</text>
</comment>
<evidence type="ECO:0000256" key="3">
    <source>
        <dbReference type="ARBA" id="ARBA00012910"/>
    </source>
</evidence>
<dbReference type="EMBL" id="CAEY01000832">
    <property type="status" value="NOT_ANNOTATED_CDS"/>
    <property type="molecule type" value="Genomic_DNA"/>
</dbReference>
<dbReference type="GO" id="GO:0046872">
    <property type="term" value="F:metal ion binding"/>
    <property type="evidence" value="ECO:0007669"/>
    <property type="project" value="UniProtKB-KW"/>
</dbReference>
<accession>T1JXN1</accession>
<dbReference type="FunFam" id="3.20.20.70:FF:000201">
    <property type="entry name" value="Hydroxymethylglutaryl-CoA lyase"/>
    <property type="match status" value="1"/>
</dbReference>
<evidence type="ECO:0000256" key="1">
    <source>
        <dbReference type="ARBA" id="ARBA00005143"/>
    </source>
</evidence>
<dbReference type="OrthoDB" id="1905920at2759"/>
<dbReference type="Proteomes" id="UP000015104">
    <property type="component" value="Unassembled WGS sequence"/>
</dbReference>
<keyword evidence="9" id="KW-1185">Reference proteome</keyword>
<sequence>MKRKLLPIQCFVNKQLQSYITKLSFNNLRLYPSPVKIVEVGPRDGLQNEKKVIETSTKVDLINRLNNCGLKVIEVTSFVSPKWVPQMADNKQVYSQIEKKHDVSYPVLVPNLNGLENAIKSGVKEIAVFSAATEAFSNNNTNCSIEEGFIRVEEIMKVALKAGLNVRGYLSCVIGCPYEGQVDPDKVTQYAQRLHEMGCYEVCLGDTIGVGNPGTMERLLEKVTRRIPLDCLALHCHDTFGMALANIYTALQFGISTFDSSIAGLGGCPYAPGATGNVATEDLVYMLHGMGIETGVNFDNLVETSSFICSILGRESASRVVRALRAKNSKCLV</sequence>
<evidence type="ECO:0000256" key="4">
    <source>
        <dbReference type="ARBA" id="ARBA00022723"/>
    </source>
</evidence>
<proteinExistence type="inferred from homology"/>
<evidence type="ECO:0000256" key="2">
    <source>
        <dbReference type="ARBA" id="ARBA00009405"/>
    </source>
</evidence>